<dbReference type="Pfam" id="PF00903">
    <property type="entry name" value="Glyoxalase"/>
    <property type="match status" value="1"/>
</dbReference>
<dbReference type="RefSeq" id="WP_013656024.1">
    <property type="nucleotide sequence ID" value="NC_015275.1"/>
</dbReference>
<keyword evidence="2" id="KW-0489">Methyltransferase</keyword>
<dbReference type="KEGG" id="cle:Clole_0993"/>
<dbReference type="EMBL" id="CP002582">
    <property type="protein sequence ID" value="ADZ82725.1"/>
    <property type="molecule type" value="Genomic_DNA"/>
</dbReference>
<protein>
    <submittedName>
        <fullName evidence="2">3-demethylubiquinone-9 3-methyltransferase</fullName>
    </submittedName>
</protein>
<organism evidence="2 3">
    <name type="scientific">Cellulosilyticum lentocellum (strain ATCC 49066 / DSM 5427 / NCIMB 11756 / RHM5)</name>
    <name type="common">Clostridium lentocellum</name>
    <dbReference type="NCBI Taxonomy" id="642492"/>
    <lineage>
        <taxon>Bacteria</taxon>
        <taxon>Bacillati</taxon>
        <taxon>Bacillota</taxon>
        <taxon>Clostridia</taxon>
        <taxon>Lachnospirales</taxon>
        <taxon>Cellulosilyticaceae</taxon>
        <taxon>Cellulosilyticum</taxon>
    </lineage>
</organism>
<reference evidence="2 3" key="1">
    <citation type="journal article" date="2011" name="J. Bacteriol.">
        <title>Complete genome sequence of the cellulose-degrading bacterium Cellulosilyticum lentocellum.</title>
        <authorList>
            <consortium name="US DOE Joint Genome Institute"/>
            <person name="Miller D.A."/>
            <person name="Suen G."/>
            <person name="Bruce D."/>
            <person name="Copeland A."/>
            <person name="Cheng J.F."/>
            <person name="Detter C."/>
            <person name="Goodwin L.A."/>
            <person name="Han C.S."/>
            <person name="Hauser L.J."/>
            <person name="Land M.L."/>
            <person name="Lapidus A."/>
            <person name="Lucas S."/>
            <person name="Meincke L."/>
            <person name="Pitluck S."/>
            <person name="Tapia R."/>
            <person name="Teshima H."/>
            <person name="Woyke T."/>
            <person name="Fox B.G."/>
            <person name="Angert E.R."/>
            <person name="Currie C.R."/>
        </authorList>
    </citation>
    <scope>NUCLEOTIDE SEQUENCE [LARGE SCALE GENOMIC DNA]</scope>
    <source>
        <strain evidence="3">ATCC 49066 / DSM 5427 / NCIMB 11756 / RHM5</strain>
    </source>
</reference>
<dbReference type="AlphaFoldDB" id="F2JRB6"/>
<dbReference type="eggNOG" id="COG2764">
    <property type="taxonomic scope" value="Bacteria"/>
</dbReference>
<dbReference type="InterPro" id="IPR029068">
    <property type="entry name" value="Glyas_Bleomycin-R_OHBP_Dase"/>
</dbReference>
<feature type="domain" description="VOC" evidence="1">
    <location>
        <begin position="1"/>
        <end position="127"/>
    </location>
</feature>
<evidence type="ECO:0000259" key="1">
    <source>
        <dbReference type="PROSITE" id="PS51819"/>
    </source>
</evidence>
<dbReference type="SUPFAM" id="SSF54593">
    <property type="entry name" value="Glyoxalase/Bleomycin resistance protein/Dihydroxybiphenyl dioxygenase"/>
    <property type="match status" value="1"/>
</dbReference>
<accession>F2JRB6</accession>
<evidence type="ECO:0000313" key="3">
    <source>
        <dbReference type="Proteomes" id="UP000008467"/>
    </source>
</evidence>
<dbReference type="InterPro" id="IPR004360">
    <property type="entry name" value="Glyas_Fos-R_dOase_dom"/>
</dbReference>
<dbReference type="Proteomes" id="UP000008467">
    <property type="component" value="Chromosome"/>
</dbReference>
<name>F2JRB6_CELLD</name>
<sequence length="138" mass="15606">MSIGIGIYAKNSKEAVELYCNVFGLELGYHVLNEDGNYFHSELLKDGAPFLAVAEANDANLPNGMDLSYDNPVEMGYTVKSKDEFYRIFSILKEEGKVITDVCEFPWSPLATVVMDKYGVRWYITLPQHRPAEEESLL</sequence>
<keyword evidence="2" id="KW-0808">Transferase</keyword>
<proteinExistence type="predicted"/>
<dbReference type="GO" id="GO:0032259">
    <property type="term" value="P:methylation"/>
    <property type="evidence" value="ECO:0007669"/>
    <property type="project" value="UniProtKB-KW"/>
</dbReference>
<dbReference type="Gene3D" id="3.10.180.10">
    <property type="entry name" value="2,3-Dihydroxybiphenyl 1,2-Dioxygenase, domain 1"/>
    <property type="match status" value="1"/>
</dbReference>
<dbReference type="InterPro" id="IPR037523">
    <property type="entry name" value="VOC_core"/>
</dbReference>
<dbReference type="STRING" id="642492.Clole_0993"/>
<dbReference type="GO" id="GO:0008168">
    <property type="term" value="F:methyltransferase activity"/>
    <property type="evidence" value="ECO:0007669"/>
    <property type="project" value="UniProtKB-KW"/>
</dbReference>
<keyword evidence="3" id="KW-1185">Reference proteome</keyword>
<evidence type="ECO:0000313" key="2">
    <source>
        <dbReference type="EMBL" id="ADZ82725.1"/>
    </source>
</evidence>
<dbReference type="HOGENOM" id="CLU_046006_17_6_9"/>
<dbReference type="PROSITE" id="PS51819">
    <property type="entry name" value="VOC"/>
    <property type="match status" value="1"/>
</dbReference>
<keyword evidence="2" id="KW-0830">Ubiquinone</keyword>
<gene>
    <name evidence="2" type="ordered locus">Clole_0993</name>
</gene>